<name>A0A0M0GDN8_SPOGL</name>
<dbReference type="InterPro" id="IPR027417">
    <property type="entry name" value="P-loop_NTPase"/>
</dbReference>
<keyword evidence="5" id="KW-1185">Reference proteome</keyword>
<evidence type="ECO:0000259" key="3">
    <source>
        <dbReference type="Pfam" id="PF19778"/>
    </source>
</evidence>
<accession>A0A0M0GDN8</accession>
<dbReference type="InterPro" id="IPR006935">
    <property type="entry name" value="Helicase/UvrB_N"/>
</dbReference>
<dbReference type="Pfam" id="PF19778">
    <property type="entry name" value="RE_endonuc"/>
    <property type="match status" value="1"/>
</dbReference>
<evidence type="ECO:0000313" key="4">
    <source>
        <dbReference type="EMBL" id="KON87949.1"/>
    </source>
</evidence>
<gene>
    <name evidence="4" type="ORF">AF332_14685</name>
</gene>
<dbReference type="OrthoDB" id="9804145at2"/>
<feature type="domain" description="Type III restriction enzyme C-terminal endonuclease" evidence="3">
    <location>
        <begin position="882"/>
        <end position="985"/>
    </location>
</feature>
<dbReference type="Pfam" id="PF04851">
    <property type="entry name" value="ResIII"/>
    <property type="match status" value="1"/>
</dbReference>
<dbReference type="RefSeq" id="WP_053435304.1">
    <property type="nucleotide sequence ID" value="NZ_LGUF01000007.1"/>
</dbReference>
<feature type="domain" description="Helicase/UvrB N-terminal" evidence="2">
    <location>
        <begin position="62"/>
        <end position="251"/>
    </location>
</feature>
<dbReference type="GO" id="GO:0015668">
    <property type="term" value="F:type III site-specific deoxyribonuclease activity"/>
    <property type="evidence" value="ECO:0007669"/>
    <property type="project" value="InterPro"/>
</dbReference>
<organism evidence="4 5">
    <name type="scientific">Sporosarcina globispora</name>
    <name type="common">Bacillus globisporus</name>
    <dbReference type="NCBI Taxonomy" id="1459"/>
    <lineage>
        <taxon>Bacteria</taxon>
        <taxon>Bacillati</taxon>
        <taxon>Bacillota</taxon>
        <taxon>Bacilli</taxon>
        <taxon>Bacillales</taxon>
        <taxon>Caryophanaceae</taxon>
        <taxon>Sporosarcina</taxon>
    </lineage>
</organism>
<keyword evidence="4" id="KW-0540">Nuclease</keyword>
<dbReference type="SUPFAM" id="SSF52540">
    <property type="entry name" value="P-loop containing nucleoside triphosphate hydrolases"/>
    <property type="match status" value="2"/>
</dbReference>
<dbReference type="AlphaFoldDB" id="A0A0M0GDN8"/>
<dbReference type="REBASE" id="130827">
    <property type="entry name" value="SglW25ORF14680P"/>
</dbReference>
<protein>
    <submittedName>
        <fullName evidence="4">Type III restriction endonuclease subunit R</fullName>
    </submittedName>
</protein>
<dbReference type="Proteomes" id="UP000037109">
    <property type="component" value="Unassembled WGS sequence"/>
</dbReference>
<reference evidence="5" key="1">
    <citation type="submission" date="2015-07" db="EMBL/GenBank/DDBJ databases">
        <title>Fjat-10036 dsm4.</title>
        <authorList>
            <person name="Liu B."/>
            <person name="Wang J."/>
            <person name="Zhu Y."/>
            <person name="Liu G."/>
            <person name="Chen Q."/>
            <person name="Chen Z."/>
            <person name="Lan J."/>
            <person name="Che J."/>
            <person name="Ge C."/>
            <person name="Shi H."/>
            <person name="Pan Z."/>
            <person name="Liu X."/>
        </authorList>
    </citation>
    <scope>NUCLEOTIDE SEQUENCE [LARGE SCALE GENOMIC DNA]</scope>
    <source>
        <strain evidence="5">DSM 4</strain>
    </source>
</reference>
<dbReference type="GO" id="GO:0005524">
    <property type="term" value="F:ATP binding"/>
    <property type="evidence" value="ECO:0007669"/>
    <property type="project" value="InterPro"/>
</dbReference>
<dbReference type="GO" id="GO:0003677">
    <property type="term" value="F:DNA binding"/>
    <property type="evidence" value="ECO:0007669"/>
    <property type="project" value="InterPro"/>
</dbReference>
<evidence type="ECO:0000256" key="1">
    <source>
        <dbReference type="SAM" id="MobiDB-lite"/>
    </source>
</evidence>
<sequence>MKIKFDEQQYQLDAIKSITDIFEGQTVKVSNFTVSMGDIVGQEITELGIGNKLELSESEVLENVQKVQIRNHLKKSMSIQDWNFTVEMETGTGKTYVYTRSIFELNKKYGFSKFIIVVPSVAIREGVYKSFQMTEEHFANEYPGQHCHYFKYDSSKLEQVREYSTSTNIEVMIINIDAFKKSFDDPEKENKANLIHRERDTMNGKKPIQFIQETNPIVIIDEPQSVDNTDKAKEALASLNPLCKLRYSATHRDTYNLMYKLDPVDAYEKKLVKKIEVLSVNSDDDFNDPYIKLLNVSNKNGYKATVEIDEKKKNGTVTRVKKEINPNNKNNLYLLSGERELYRGYIVEGIDCYPGNEMVEFENGKVLKLGESIGGIDDDLLKRYQIREAIRTHLDKEKRLVHQGIKVLTLFFIDKVENYRVYPKGQPWQKGKYAKIFEEEYTSLIKQPKYRSLFEEDQYISNQSAEEVHDGYFSQDKSGNYKNSKVAKDGSLRSNKDDESAFELIMKEKEKLLSFETPLRFIFSHSALKEGWDNPNVFQICTLVETKDPFTKRQKIGRGLRLSVNQDGQRQYDENINVLTVIANESYQQFAESLQKEMEDETGVKFGYLEEQSFSTITLKDEVTGESKEIGYDYSAKVYFFLVKEKFLDKKGRVENKLKEAIAAESFDVPDEFKEIKQDIKRVIRNSIKKLPIFNKKYEVDIKLNKEVLLSDEFNQLWNLIKYKTTYSVDLDSDTLTSRCIGEIQKLDAFKARRIKRENALLKVDQSGVSGEGQTMRVYEALEEKRRLPDILRYLQEQTNLKRRTLVDILIGSKRLKDFEKNPQAFMEAVMKIINREKKKLIVDGIKYERIGDHAFYLQSLFEHQELVGYMKANAVEVSNDKSVYNYIRYDSSVERAFAEKLNNDEDVKLFVKLPSSFVIDTPLGNYNPDWAVLVEKERVETLFFVVETKGSTDQEDLRLKEDGKITCGRKHFAALENGVTYKLANSYEKFKTGI</sequence>
<comment type="caution">
    <text evidence="4">The sequence shown here is derived from an EMBL/GenBank/DDBJ whole genome shotgun (WGS) entry which is preliminary data.</text>
</comment>
<evidence type="ECO:0000313" key="5">
    <source>
        <dbReference type="Proteomes" id="UP000037109"/>
    </source>
</evidence>
<dbReference type="InterPro" id="IPR045572">
    <property type="entry name" value="RE_endonuc_C"/>
</dbReference>
<proteinExistence type="predicted"/>
<dbReference type="STRING" id="1459.AF332_14685"/>
<keyword evidence="4" id="KW-0255">Endonuclease</keyword>
<dbReference type="EMBL" id="LGUF01000007">
    <property type="protein sequence ID" value="KON87949.1"/>
    <property type="molecule type" value="Genomic_DNA"/>
</dbReference>
<dbReference type="PATRIC" id="fig|1459.3.peg.3173"/>
<feature type="region of interest" description="Disordered" evidence="1">
    <location>
        <begin position="472"/>
        <end position="494"/>
    </location>
</feature>
<dbReference type="Gene3D" id="3.40.50.300">
    <property type="entry name" value="P-loop containing nucleotide triphosphate hydrolases"/>
    <property type="match status" value="2"/>
</dbReference>
<evidence type="ECO:0000259" key="2">
    <source>
        <dbReference type="Pfam" id="PF04851"/>
    </source>
</evidence>
<keyword evidence="4" id="KW-0378">Hydrolase</keyword>